<feature type="transmembrane region" description="Helical" evidence="4">
    <location>
        <begin position="6"/>
        <end position="29"/>
    </location>
</feature>
<dbReference type="InterPro" id="IPR032834">
    <property type="entry name" value="NatK-like_C"/>
</dbReference>
<keyword evidence="1" id="KW-0597">Phosphoprotein</keyword>
<dbReference type="InterPro" id="IPR039506">
    <property type="entry name" value="SPOB_a"/>
</dbReference>
<evidence type="ECO:0000259" key="6">
    <source>
        <dbReference type="Pfam" id="PF14689"/>
    </source>
</evidence>
<dbReference type="GO" id="GO:0000155">
    <property type="term" value="F:phosphorelay sensor kinase activity"/>
    <property type="evidence" value="ECO:0007669"/>
    <property type="project" value="InterPro"/>
</dbReference>
<organism evidence="7 8">
    <name type="scientific">Gallintestinimicrobium propionicum</name>
    <dbReference type="NCBI Taxonomy" id="2981770"/>
    <lineage>
        <taxon>Bacteria</taxon>
        <taxon>Bacillati</taxon>
        <taxon>Bacillota</taxon>
        <taxon>Clostridia</taxon>
        <taxon>Lachnospirales</taxon>
        <taxon>Lachnospiraceae</taxon>
        <taxon>Gallintestinimicrobium</taxon>
    </lineage>
</organism>
<proteinExistence type="predicted"/>
<dbReference type="InterPro" id="IPR016120">
    <property type="entry name" value="Sig_transdc_His_kin_SpoOB"/>
</dbReference>
<dbReference type="Gene3D" id="3.30.565.10">
    <property type="entry name" value="Histidine kinase-like ATPase, C-terminal domain"/>
    <property type="match status" value="1"/>
</dbReference>
<name>A0AAE3AYZ9_9FIRM</name>
<sequence>MSNWKFWIALVVVGLVICLAAIVMVWKILQKQYEKSMLDYQNRMLSQEMEEVKTIYKTMRGWRHDYHNHMQSVKAYLAEENTAGAQAYLDRLETDLDQVRLLFDTGNLNVDAILNAKISLALEREIPCHYKATIPKQLSVSDIDLCVILGNLIDNAVEACRDVEPKSQFLRLYIAPMKQQFYISVSNATNELVRKLDEDYISRKRGDHGHGLKRIDVMVEKYGGYINRKNEPGVFVTEIMLPL</sequence>
<accession>A0AAE3AYZ9</accession>
<protein>
    <submittedName>
        <fullName evidence="7">GHKL domain-containing protein</fullName>
    </submittedName>
</protein>
<keyword evidence="2" id="KW-0808">Transferase</keyword>
<dbReference type="GO" id="GO:0042802">
    <property type="term" value="F:identical protein binding"/>
    <property type="evidence" value="ECO:0007669"/>
    <property type="project" value="TreeGrafter"/>
</dbReference>
<dbReference type="Pfam" id="PF14689">
    <property type="entry name" value="SPOB_a"/>
    <property type="match status" value="1"/>
</dbReference>
<dbReference type="RefSeq" id="WP_308728743.1">
    <property type="nucleotide sequence ID" value="NZ_JAJEQF010000038.1"/>
</dbReference>
<keyword evidence="4" id="KW-1133">Transmembrane helix</keyword>
<evidence type="ECO:0000256" key="4">
    <source>
        <dbReference type="SAM" id="Phobius"/>
    </source>
</evidence>
<evidence type="ECO:0000256" key="3">
    <source>
        <dbReference type="ARBA" id="ARBA00022777"/>
    </source>
</evidence>
<keyword evidence="3" id="KW-0418">Kinase</keyword>
<dbReference type="InterPro" id="IPR036890">
    <property type="entry name" value="HATPase_C_sf"/>
</dbReference>
<evidence type="ECO:0000313" key="8">
    <source>
        <dbReference type="Proteomes" id="UP001199355"/>
    </source>
</evidence>
<dbReference type="SUPFAM" id="SSF55874">
    <property type="entry name" value="ATPase domain of HSP90 chaperone/DNA topoisomerase II/histidine kinase"/>
    <property type="match status" value="1"/>
</dbReference>
<dbReference type="Pfam" id="PF14501">
    <property type="entry name" value="HATPase_c_5"/>
    <property type="match status" value="1"/>
</dbReference>
<dbReference type="CDD" id="cd16935">
    <property type="entry name" value="HATPase_AgrC-ComD-like"/>
    <property type="match status" value="1"/>
</dbReference>
<reference evidence="7 8" key="1">
    <citation type="submission" date="2021-10" db="EMBL/GenBank/DDBJ databases">
        <title>Anaerobic single-cell dispensing facilitates the cultivation of human gut bacteria.</title>
        <authorList>
            <person name="Afrizal A."/>
        </authorList>
    </citation>
    <scope>NUCLEOTIDE SEQUENCE [LARGE SCALE GENOMIC DNA]</scope>
    <source>
        <strain evidence="7 8">CLA-AA-H244</strain>
    </source>
</reference>
<keyword evidence="4" id="KW-0812">Transmembrane</keyword>
<feature type="domain" description="SpoOB alpha-helical" evidence="6">
    <location>
        <begin position="44"/>
        <end position="103"/>
    </location>
</feature>
<evidence type="ECO:0000313" key="7">
    <source>
        <dbReference type="EMBL" id="MCC2168519.1"/>
    </source>
</evidence>
<keyword evidence="4" id="KW-0472">Membrane</keyword>
<dbReference type="AlphaFoldDB" id="A0AAE3AYZ9"/>
<comment type="caution">
    <text evidence="7">The sequence shown here is derived from an EMBL/GenBank/DDBJ whole genome shotgun (WGS) entry which is preliminary data.</text>
</comment>
<feature type="domain" description="Sensor histidine kinase NatK-like C-terminal" evidence="5">
    <location>
        <begin position="143"/>
        <end position="242"/>
    </location>
</feature>
<evidence type="ECO:0000256" key="2">
    <source>
        <dbReference type="ARBA" id="ARBA00022679"/>
    </source>
</evidence>
<dbReference type="Proteomes" id="UP001199355">
    <property type="component" value="Unassembled WGS sequence"/>
</dbReference>
<evidence type="ECO:0000259" key="5">
    <source>
        <dbReference type="Pfam" id="PF14501"/>
    </source>
</evidence>
<keyword evidence="8" id="KW-1185">Reference proteome</keyword>
<dbReference type="PANTHER" id="PTHR40448:SF1">
    <property type="entry name" value="TWO-COMPONENT SENSOR HISTIDINE KINASE"/>
    <property type="match status" value="1"/>
</dbReference>
<dbReference type="SUPFAM" id="SSF55890">
    <property type="entry name" value="Sporulation response regulatory protein Spo0B"/>
    <property type="match status" value="1"/>
</dbReference>
<evidence type="ECO:0000256" key="1">
    <source>
        <dbReference type="ARBA" id="ARBA00022553"/>
    </source>
</evidence>
<gene>
    <name evidence="7" type="ORF">LKD45_12610</name>
</gene>
<dbReference type="PANTHER" id="PTHR40448">
    <property type="entry name" value="TWO-COMPONENT SENSOR HISTIDINE KINASE"/>
    <property type="match status" value="1"/>
</dbReference>
<dbReference type="EMBL" id="JAJEQF010000038">
    <property type="protein sequence ID" value="MCC2168519.1"/>
    <property type="molecule type" value="Genomic_DNA"/>
</dbReference>
<dbReference type="Gene3D" id="1.10.287.130">
    <property type="match status" value="1"/>
</dbReference>